<protein>
    <submittedName>
        <fullName evidence="4">TetR/AcrR family transcriptional regulator</fullName>
    </submittedName>
</protein>
<keyword evidence="1 2" id="KW-0238">DNA-binding</keyword>
<dbReference type="PANTHER" id="PTHR43479">
    <property type="entry name" value="ACREF/ENVCD OPERON REPRESSOR-RELATED"/>
    <property type="match status" value="1"/>
</dbReference>
<evidence type="ECO:0000256" key="1">
    <source>
        <dbReference type="ARBA" id="ARBA00023125"/>
    </source>
</evidence>
<dbReference type="Proteomes" id="UP001215087">
    <property type="component" value="Unassembled WGS sequence"/>
</dbReference>
<dbReference type="PRINTS" id="PR00455">
    <property type="entry name" value="HTHTETR"/>
</dbReference>
<feature type="DNA-binding region" description="H-T-H motif" evidence="2">
    <location>
        <begin position="44"/>
        <end position="63"/>
    </location>
</feature>
<accession>A0ABT5UR68</accession>
<dbReference type="EMBL" id="JAQSVD010000007">
    <property type="protein sequence ID" value="MDE1471371.1"/>
    <property type="molecule type" value="Genomic_DNA"/>
</dbReference>
<gene>
    <name evidence="4" type="ORF">PTZ04_14020</name>
</gene>
<dbReference type="PROSITE" id="PS50977">
    <property type="entry name" value="HTH_TETR_2"/>
    <property type="match status" value="1"/>
</dbReference>
<dbReference type="InterPro" id="IPR009057">
    <property type="entry name" value="Homeodomain-like_sf"/>
</dbReference>
<name>A0ABT5UR68_EUBLI</name>
<feature type="domain" description="HTH tetR-type" evidence="3">
    <location>
        <begin position="21"/>
        <end position="81"/>
    </location>
</feature>
<organism evidence="4 5">
    <name type="scientific">Eubacterium limosum</name>
    <dbReference type="NCBI Taxonomy" id="1736"/>
    <lineage>
        <taxon>Bacteria</taxon>
        <taxon>Bacillati</taxon>
        <taxon>Bacillota</taxon>
        <taxon>Clostridia</taxon>
        <taxon>Eubacteriales</taxon>
        <taxon>Eubacteriaceae</taxon>
        <taxon>Eubacterium</taxon>
    </lineage>
</organism>
<comment type="caution">
    <text evidence="4">The sequence shown here is derived from an EMBL/GenBank/DDBJ whole genome shotgun (WGS) entry which is preliminary data.</text>
</comment>
<dbReference type="SUPFAM" id="SSF46689">
    <property type="entry name" value="Homeodomain-like"/>
    <property type="match status" value="1"/>
</dbReference>
<dbReference type="Gene3D" id="1.10.357.10">
    <property type="entry name" value="Tetracycline Repressor, domain 2"/>
    <property type="match status" value="1"/>
</dbReference>
<dbReference type="PANTHER" id="PTHR43479:SF11">
    <property type="entry name" value="ACREF_ENVCD OPERON REPRESSOR-RELATED"/>
    <property type="match status" value="1"/>
</dbReference>
<evidence type="ECO:0000256" key="2">
    <source>
        <dbReference type="PROSITE-ProRule" id="PRU00335"/>
    </source>
</evidence>
<dbReference type="RefSeq" id="WP_146209132.1">
    <property type="nucleotide sequence ID" value="NZ_CP019962.1"/>
</dbReference>
<evidence type="ECO:0000313" key="5">
    <source>
        <dbReference type="Proteomes" id="UP001215087"/>
    </source>
</evidence>
<reference evidence="4 5" key="1">
    <citation type="submission" date="2023-02" db="EMBL/GenBank/DDBJ databases">
        <title>Comparative genome analysis of Eubacterium limosum species.</title>
        <authorList>
            <person name="Bak J.E."/>
        </authorList>
    </citation>
    <scope>NUCLEOTIDE SEQUENCE [LARGE SCALE GENOMIC DNA]</scope>
    <source>
        <strain evidence="4 5">KGMB01548</strain>
    </source>
</reference>
<proteinExistence type="predicted"/>
<dbReference type="Pfam" id="PF00440">
    <property type="entry name" value="TetR_N"/>
    <property type="match status" value="1"/>
</dbReference>
<dbReference type="InterPro" id="IPR001647">
    <property type="entry name" value="HTH_TetR"/>
</dbReference>
<keyword evidence="5" id="KW-1185">Reference proteome</keyword>
<dbReference type="InterPro" id="IPR050624">
    <property type="entry name" value="HTH-type_Tx_Regulator"/>
</dbReference>
<evidence type="ECO:0000259" key="3">
    <source>
        <dbReference type="PROSITE" id="PS50977"/>
    </source>
</evidence>
<evidence type="ECO:0000313" key="4">
    <source>
        <dbReference type="EMBL" id="MDE1471371.1"/>
    </source>
</evidence>
<sequence>MELKLEMEVPEIKKERTKKGIQTQRNILLQAKELFYARGYNNTGMVDIARNAQVGLGTLTYYFNRKEDIVDEIINTYFMQLYDFVGENSEKAKLQYVKYCTAVILFYTGIVEDPHVMKFYYEITRRDCNKTKRMMVLKLFSRSVLEYFNKSYTEEDMEACTLAFYGAQKEIFIRYYERELPFKSKKLVKSIVYHMFRLLDISSDTLKNTMKDGFVFLDAYRDRLPQIL</sequence>